<evidence type="ECO:0000313" key="4">
    <source>
        <dbReference type="Proteomes" id="UP001385951"/>
    </source>
</evidence>
<reference evidence="3 4" key="1">
    <citation type="submission" date="2022-09" db="EMBL/GenBank/DDBJ databases">
        <authorList>
            <person name="Palmer J.M."/>
        </authorList>
    </citation>
    <scope>NUCLEOTIDE SEQUENCE [LARGE SCALE GENOMIC DNA]</scope>
    <source>
        <strain evidence="3 4">DSM 7382</strain>
    </source>
</reference>
<keyword evidence="4" id="KW-1185">Reference proteome</keyword>
<evidence type="ECO:0000259" key="2">
    <source>
        <dbReference type="SMART" id="SM00198"/>
    </source>
</evidence>
<comment type="caution">
    <text evidence="3">The sequence shown here is derived from an EMBL/GenBank/DDBJ whole genome shotgun (WGS) entry which is preliminary data.</text>
</comment>
<protein>
    <recommendedName>
        <fullName evidence="2">SCP domain-containing protein</fullName>
    </recommendedName>
</protein>
<dbReference type="InterPro" id="IPR035940">
    <property type="entry name" value="CAP_sf"/>
</dbReference>
<dbReference type="PRINTS" id="PR00837">
    <property type="entry name" value="V5TPXLIKE"/>
</dbReference>
<dbReference type="AlphaFoldDB" id="A0AAW0GCV9"/>
<gene>
    <name evidence="3" type="ORF">QCA50_006917</name>
</gene>
<evidence type="ECO:0000313" key="3">
    <source>
        <dbReference type="EMBL" id="KAK7690262.1"/>
    </source>
</evidence>
<organism evidence="3 4">
    <name type="scientific">Cerrena zonata</name>
    <dbReference type="NCBI Taxonomy" id="2478898"/>
    <lineage>
        <taxon>Eukaryota</taxon>
        <taxon>Fungi</taxon>
        <taxon>Dikarya</taxon>
        <taxon>Basidiomycota</taxon>
        <taxon>Agaricomycotina</taxon>
        <taxon>Agaricomycetes</taxon>
        <taxon>Polyporales</taxon>
        <taxon>Cerrenaceae</taxon>
        <taxon>Cerrena</taxon>
    </lineage>
</organism>
<dbReference type="EMBL" id="JASBNA010000007">
    <property type="protein sequence ID" value="KAK7690262.1"/>
    <property type="molecule type" value="Genomic_DNA"/>
</dbReference>
<accession>A0AAW0GCV9</accession>
<dbReference type="Proteomes" id="UP001385951">
    <property type="component" value="Unassembled WGS sequence"/>
</dbReference>
<feature type="signal peptide" evidence="1">
    <location>
        <begin position="1"/>
        <end position="21"/>
    </location>
</feature>
<keyword evidence="1" id="KW-0732">Signal</keyword>
<dbReference type="Gene3D" id="3.40.33.10">
    <property type="entry name" value="CAP"/>
    <property type="match status" value="1"/>
</dbReference>
<dbReference type="SMART" id="SM00198">
    <property type="entry name" value="SCP"/>
    <property type="match status" value="1"/>
</dbReference>
<dbReference type="InterPro" id="IPR014044">
    <property type="entry name" value="CAP_dom"/>
</dbReference>
<proteinExistence type="predicted"/>
<dbReference type="InterPro" id="IPR001283">
    <property type="entry name" value="CRISP-related"/>
</dbReference>
<evidence type="ECO:0000256" key="1">
    <source>
        <dbReference type="SAM" id="SignalP"/>
    </source>
</evidence>
<feature type="domain" description="SCP" evidence="2">
    <location>
        <begin position="52"/>
        <end position="182"/>
    </location>
</feature>
<dbReference type="PANTHER" id="PTHR10334">
    <property type="entry name" value="CYSTEINE-RICH SECRETORY PROTEIN-RELATED"/>
    <property type="match status" value="1"/>
</dbReference>
<sequence>MARFFYTLVLPVLALVLAANAVPCDETQIVSTVPDVETPMYLDDSVQIVLNDDIQRYLNAHNTVRAQHGARALSWNNTSAGQARKWANQCKFQHSGGKLGPLGENLAAGFGGGYNIEKAVKSWTDEVSEYNPRNPQPSHFTQVVWKSTTSVGCAVKTCNNIFPGNNALFFVCEYFPQGNIIGRFPQNVQV</sequence>
<dbReference type="Pfam" id="PF00188">
    <property type="entry name" value="CAP"/>
    <property type="match status" value="1"/>
</dbReference>
<name>A0AAW0GCV9_9APHY</name>
<feature type="chain" id="PRO_5043351006" description="SCP domain-containing protein" evidence="1">
    <location>
        <begin position="22"/>
        <end position="190"/>
    </location>
</feature>
<dbReference type="SUPFAM" id="SSF55797">
    <property type="entry name" value="PR-1-like"/>
    <property type="match status" value="1"/>
</dbReference>